<gene>
    <name evidence="2" type="ORF">DEO72_LG3g1321</name>
</gene>
<accession>A0A4D6LEP2</accession>
<name>A0A4D6LEP2_VIGUN</name>
<reference evidence="2 3" key="1">
    <citation type="submission" date="2019-04" db="EMBL/GenBank/DDBJ databases">
        <title>An improved genome assembly and genetic linkage map for asparagus bean, Vigna unguiculata ssp. sesquipedialis.</title>
        <authorList>
            <person name="Xia Q."/>
            <person name="Zhang R."/>
            <person name="Dong Y."/>
        </authorList>
    </citation>
    <scope>NUCLEOTIDE SEQUENCE [LARGE SCALE GENOMIC DNA]</scope>
    <source>
        <tissue evidence="2">Leaf</tissue>
    </source>
</reference>
<feature type="region of interest" description="Disordered" evidence="1">
    <location>
        <begin position="32"/>
        <end position="55"/>
    </location>
</feature>
<sequence length="104" mass="11362">MLCFLWTHDELVSFGVGDCCRNTVARPANLAQASQSRLGEIDRDSPKAPFTREAAQATRSIFERANISPRREGSCLREIPRCSLDALSSPRLGEGGSPERDPSA</sequence>
<keyword evidence="3" id="KW-1185">Reference proteome</keyword>
<dbReference type="AlphaFoldDB" id="A0A4D6LEP2"/>
<evidence type="ECO:0000313" key="3">
    <source>
        <dbReference type="Proteomes" id="UP000501690"/>
    </source>
</evidence>
<organism evidence="2 3">
    <name type="scientific">Vigna unguiculata</name>
    <name type="common">Cowpea</name>
    <dbReference type="NCBI Taxonomy" id="3917"/>
    <lineage>
        <taxon>Eukaryota</taxon>
        <taxon>Viridiplantae</taxon>
        <taxon>Streptophyta</taxon>
        <taxon>Embryophyta</taxon>
        <taxon>Tracheophyta</taxon>
        <taxon>Spermatophyta</taxon>
        <taxon>Magnoliopsida</taxon>
        <taxon>eudicotyledons</taxon>
        <taxon>Gunneridae</taxon>
        <taxon>Pentapetalae</taxon>
        <taxon>rosids</taxon>
        <taxon>fabids</taxon>
        <taxon>Fabales</taxon>
        <taxon>Fabaceae</taxon>
        <taxon>Papilionoideae</taxon>
        <taxon>50 kb inversion clade</taxon>
        <taxon>NPAAA clade</taxon>
        <taxon>indigoferoid/millettioid clade</taxon>
        <taxon>Phaseoleae</taxon>
        <taxon>Vigna</taxon>
    </lineage>
</organism>
<proteinExistence type="predicted"/>
<dbReference type="Proteomes" id="UP000501690">
    <property type="component" value="Linkage Group LG3"/>
</dbReference>
<evidence type="ECO:0000256" key="1">
    <source>
        <dbReference type="SAM" id="MobiDB-lite"/>
    </source>
</evidence>
<protein>
    <submittedName>
        <fullName evidence="2">Uncharacterized protein</fullName>
    </submittedName>
</protein>
<evidence type="ECO:0000313" key="2">
    <source>
        <dbReference type="EMBL" id="QCD86795.1"/>
    </source>
</evidence>
<dbReference type="EMBL" id="CP039347">
    <property type="protein sequence ID" value="QCD86795.1"/>
    <property type="molecule type" value="Genomic_DNA"/>
</dbReference>